<proteinExistence type="inferred from homology"/>
<evidence type="ECO:0000313" key="10">
    <source>
        <dbReference type="EMBL" id="MEL4455783.1"/>
    </source>
</evidence>
<keyword evidence="4" id="KW-1003">Cell membrane</keyword>
<keyword evidence="11" id="KW-1185">Reference proteome</keyword>
<feature type="transmembrane region" description="Helical" evidence="8">
    <location>
        <begin position="181"/>
        <end position="205"/>
    </location>
</feature>
<feature type="domain" description="Major facilitator superfamily (MFS) profile" evidence="9">
    <location>
        <begin position="234"/>
        <end position="458"/>
    </location>
</feature>
<dbReference type="Gene3D" id="1.20.1250.20">
    <property type="entry name" value="MFS general substrate transporter like domains"/>
    <property type="match status" value="2"/>
</dbReference>
<dbReference type="InterPro" id="IPR036259">
    <property type="entry name" value="MFS_trans_sf"/>
</dbReference>
<comment type="subcellular location">
    <subcellularLocation>
        <location evidence="1">Cell membrane</location>
        <topology evidence="1">Multi-pass membrane protein</topology>
    </subcellularLocation>
</comment>
<reference evidence="10 11" key="1">
    <citation type="submission" date="2024-04" db="EMBL/GenBank/DDBJ databases">
        <title>whole genome sequencing of Lutimonas vermicola strain IMCC1616.</title>
        <authorList>
            <person name="Bae S.S."/>
        </authorList>
    </citation>
    <scope>NUCLEOTIDE SEQUENCE [LARGE SCALE GENOMIC DNA]</scope>
    <source>
        <strain evidence="10 11">IMCC1616</strain>
    </source>
</reference>
<feature type="transmembrane region" description="Helical" evidence="8">
    <location>
        <begin position="149"/>
        <end position="169"/>
    </location>
</feature>
<dbReference type="NCBIfam" id="TIGR00792">
    <property type="entry name" value="gph"/>
    <property type="match status" value="1"/>
</dbReference>
<dbReference type="PROSITE" id="PS00872">
    <property type="entry name" value="NA_GALACTOSIDE_SYMP"/>
    <property type="match status" value="1"/>
</dbReference>
<keyword evidence="3" id="KW-0813">Transport</keyword>
<feature type="transmembrane region" description="Helical" evidence="8">
    <location>
        <begin position="384"/>
        <end position="402"/>
    </location>
</feature>
<protein>
    <submittedName>
        <fullName evidence="10">MFS transporter</fullName>
    </submittedName>
</protein>
<dbReference type="RefSeq" id="WP_342159736.1">
    <property type="nucleotide sequence ID" value="NZ_JBCDNA010000002.1"/>
</dbReference>
<evidence type="ECO:0000256" key="7">
    <source>
        <dbReference type="ARBA" id="ARBA00023136"/>
    </source>
</evidence>
<organism evidence="10 11">
    <name type="scientific">Lutimonas vermicola</name>
    <dbReference type="NCBI Taxonomy" id="414288"/>
    <lineage>
        <taxon>Bacteria</taxon>
        <taxon>Pseudomonadati</taxon>
        <taxon>Bacteroidota</taxon>
        <taxon>Flavobacteriia</taxon>
        <taxon>Flavobacteriales</taxon>
        <taxon>Flavobacteriaceae</taxon>
        <taxon>Lutimonas</taxon>
    </lineage>
</organism>
<gene>
    <name evidence="10" type="ORF">AABB81_07740</name>
</gene>
<feature type="transmembrane region" description="Helical" evidence="8">
    <location>
        <begin position="306"/>
        <end position="325"/>
    </location>
</feature>
<comment type="caution">
    <text evidence="10">The sequence shown here is derived from an EMBL/GenBank/DDBJ whole genome shotgun (WGS) entry which is preliminary data.</text>
</comment>
<dbReference type="PANTHER" id="PTHR11328:SF24">
    <property type="entry name" value="MAJOR FACILITATOR SUPERFAMILY (MFS) PROFILE DOMAIN-CONTAINING PROTEIN"/>
    <property type="match status" value="1"/>
</dbReference>
<evidence type="ECO:0000259" key="9">
    <source>
        <dbReference type="PROSITE" id="PS50850"/>
    </source>
</evidence>
<accession>A0ABU9L010</accession>
<evidence type="ECO:0000313" key="11">
    <source>
        <dbReference type="Proteomes" id="UP001474120"/>
    </source>
</evidence>
<dbReference type="InterPro" id="IPR020846">
    <property type="entry name" value="MFS_dom"/>
</dbReference>
<dbReference type="SUPFAM" id="SSF103473">
    <property type="entry name" value="MFS general substrate transporter"/>
    <property type="match status" value="1"/>
</dbReference>
<keyword evidence="5 8" id="KW-0812">Transmembrane</keyword>
<evidence type="ECO:0000256" key="8">
    <source>
        <dbReference type="SAM" id="Phobius"/>
    </source>
</evidence>
<dbReference type="InterPro" id="IPR039672">
    <property type="entry name" value="MFS_2"/>
</dbReference>
<dbReference type="Proteomes" id="UP001474120">
    <property type="component" value="Unassembled WGS sequence"/>
</dbReference>
<dbReference type="CDD" id="cd17332">
    <property type="entry name" value="MFS_MelB_like"/>
    <property type="match status" value="1"/>
</dbReference>
<dbReference type="InterPro" id="IPR001927">
    <property type="entry name" value="Na/Gal_symport"/>
</dbReference>
<feature type="transmembrane region" description="Helical" evidence="8">
    <location>
        <begin position="231"/>
        <end position="256"/>
    </location>
</feature>
<feature type="transmembrane region" description="Helical" evidence="8">
    <location>
        <begin position="80"/>
        <end position="97"/>
    </location>
</feature>
<evidence type="ECO:0000256" key="4">
    <source>
        <dbReference type="ARBA" id="ARBA00022475"/>
    </source>
</evidence>
<feature type="transmembrane region" description="Helical" evidence="8">
    <location>
        <begin position="331"/>
        <end position="355"/>
    </location>
</feature>
<dbReference type="PROSITE" id="PS50850">
    <property type="entry name" value="MFS"/>
    <property type="match status" value="1"/>
</dbReference>
<dbReference type="EMBL" id="JBCDNA010000002">
    <property type="protein sequence ID" value="MEL4455783.1"/>
    <property type="molecule type" value="Genomic_DNA"/>
</dbReference>
<evidence type="ECO:0000256" key="1">
    <source>
        <dbReference type="ARBA" id="ARBA00004651"/>
    </source>
</evidence>
<dbReference type="PANTHER" id="PTHR11328">
    <property type="entry name" value="MAJOR FACILITATOR SUPERFAMILY DOMAIN-CONTAINING PROTEIN"/>
    <property type="match status" value="1"/>
</dbReference>
<feature type="transmembrane region" description="Helical" evidence="8">
    <location>
        <begin position="109"/>
        <end position="129"/>
    </location>
</feature>
<feature type="transmembrane region" description="Helical" evidence="8">
    <location>
        <begin position="422"/>
        <end position="438"/>
    </location>
</feature>
<evidence type="ECO:0000256" key="6">
    <source>
        <dbReference type="ARBA" id="ARBA00022989"/>
    </source>
</evidence>
<evidence type="ECO:0000256" key="3">
    <source>
        <dbReference type="ARBA" id="ARBA00022448"/>
    </source>
</evidence>
<feature type="transmembrane region" description="Helical" evidence="8">
    <location>
        <begin position="276"/>
        <end position="294"/>
    </location>
</feature>
<dbReference type="Pfam" id="PF13347">
    <property type="entry name" value="MFS_2"/>
    <property type="match status" value="1"/>
</dbReference>
<sequence length="458" mass="51135">MSDNIKFKEKVGYGFGDFASSMFWKLFSMFLMIYYTDVVELSPASVGTMFLLTRLWDGLNDPIMGIISDRTKTRMGKFRPYLLWVAIPFGVIGVLTFSTPDLGPSGKLIYAYVTYTLMMMVYTAINVPYSSLMGVMTSDTKERTSLASFRFIGAYSGGIFMTATVPYLLDFFKNSGSDDAQSYQFTVAIYAVVAAFFFILTFLWTKERVKPLEEKSSIAKDLKDLAKNNQWFIMLGAGISVLIFNSLRDGSIMYYFKYFVKDQDLPFFGAVQWDKLAGAYMTLWLVTNLLGVLLAKPLSAKFGKKITFIGAMLVACVFSAIFYFVDPNSVSMIFGLNIVIGLSAGIVLPLIWSMYADIADYSEWKTGRRATGLVFSSSSMSQKMGWTLGGAITGWLLAAYGFEANAEQTSESLKGIRLMISIYPAVGALLSALVLLLYKLTDVFMERVTTDLEARRNK</sequence>
<name>A0ABU9L010_9FLAO</name>
<evidence type="ECO:0000256" key="2">
    <source>
        <dbReference type="ARBA" id="ARBA00009617"/>
    </source>
</evidence>
<comment type="similarity">
    <text evidence="2">Belongs to the sodium:galactoside symporter (TC 2.A.2) family.</text>
</comment>
<keyword evidence="6 8" id="KW-1133">Transmembrane helix</keyword>
<dbReference type="InterPro" id="IPR018043">
    <property type="entry name" value="Na/Gal_symport_CS"/>
</dbReference>
<keyword evidence="7 8" id="KW-0472">Membrane</keyword>
<evidence type="ECO:0000256" key="5">
    <source>
        <dbReference type="ARBA" id="ARBA00022692"/>
    </source>
</evidence>